<dbReference type="Proteomes" id="UP000317774">
    <property type="component" value="Segment"/>
</dbReference>
<organism evidence="1 2">
    <name type="scientific">Mycobacterium phage ThetaBob</name>
    <dbReference type="NCBI Taxonomy" id="2588513"/>
    <lineage>
        <taxon>Viruses</taxon>
        <taxon>Duplodnaviria</taxon>
        <taxon>Heunggongvirae</taxon>
        <taxon>Uroviricota</taxon>
        <taxon>Caudoviricetes</taxon>
        <taxon>Gracegardnervirinae</taxon>
        <taxon>Thetabobvirus</taxon>
        <taxon>Thetabobvirus thetabob</taxon>
        <taxon>Mycobacterium virus ThetaBob</taxon>
    </lineage>
</organism>
<proteinExistence type="predicted"/>
<evidence type="ECO:0000313" key="1">
    <source>
        <dbReference type="EMBL" id="QDF19970.1"/>
    </source>
</evidence>
<reference evidence="1 2" key="1">
    <citation type="submission" date="2019-05" db="EMBL/GenBank/DDBJ databases">
        <authorList>
            <person name="Plymale R.C."/>
            <person name="Garlena R.A."/>
            <person name="Russell D.A."/>
            <person name="Pope W.H."/>
            <person name="Jacobs-Sera D."/>
            <person name="Hatfull G.F."/>
        </authorList>
    </citation>
    <scope>NUCLEOTIDE SEQUENCE [LARGE SCALE GENOMIC DNA]</scope>
</reference>
<protein>
    <submittedName>
        <fullName evidence="1">Uncharacterized protein</fullName>
    </submittedName>
</protein>
<name>A0A4Y6EMP2_9CAUD</name>
<keyword evidence="2" id="KW-1185">Reference proteome</keyword>
<dbReference type="GeneID" id="55619328"/>
<accession>A0A4Y6EMP2</accession>
<dbReference type="RefSeq" id="YP_009848902.1">
    <property type="nucleotide sequence ID" value="NC_048788.1"/>
</dbReference>
<dbReference type="EMBL" id="MK977709">
    <property type="protein sequence ID" value="QDF19970.1"/>
    <property type="molecule type" value="Genomic_DNA"/>
</dbReference>
<gene>
    <name evidence="1" type="primary">83</name>
    <name evidence="1" type="ORF">SEA_THETABOB_83</name>
</gene>
<sequence length="79" mass="8160">MTPDNIASLPGVAVIQLPEQGQGECWRTLIGNEPEDVYLGPWGHIVISGAARLHSAEEARDLAAALLAAAAVVATGEEA</sequence>
<dbReference type="KEGG" id="vg:55619328"/>
<evidence type="ECO:0000313" key="2">
    <source>
        <dbReference type="Proteomes" id="UP000317774"/>
    </source>
</evidence>